<reference evidence="2" key="1">
    <citation type="submission" date="2023-07" db="EMBL/GenBank/DDBJ databases">
        <title>Study on multiphase classification of strain Alteromonas salexigens isolated from the Yellow Sea.</title>
        <authorList>
            <person name="Sun L."/>
        </authorList>
    </citation>
    <scope>NUCLEOTIDE SEQUENCE [LARGE SCALE GENOMIC DNA]</scope>
    <source>
        <strain evidence="2">ASW11-19</strain>
    </source>
</reference>
<dbReference type="RefSeq" id="WP_262995088.1">
    <property type="nucleotide sequence ID" value="NZ_JAOTJC010000011.1"/>
</dbReference>
<gene>
    <name evidence="1" type="ORF">OCL06_12620</name>
</gene>
<dbReference type="Proteomes" id="UP001209257">
    <property type="component" value="Unassembled WGS sequence"/>
</dbReference>
<protein>
    <submittedName>
        <fullName evidence="1">UPF0149 family protein</fullName>
    </submittedName>
</protein>
<sequence length="212" mass="23529">METLHTLCSHPTIGRVLPPFHQADGLIFAVAASPDIPMPEIWMPWVISQSGDTLVSDDVDRLADALMHSLRTHLDAMRQQAALVPDACQWQQGAVIPTELECWLGGLLQGHQLLEPTWRAAWERKAKTESLAADAEDPAARLSRCLKLFSTLANSELALAQRSPANAEALRQHLPTLWRQLPAMLQEYVDLAGELAQALPNQFETFQQDPQT</sequence>
<comment type="caution">
    <text evidence="1">The sequence shown here is derived from an EMBL/GenBank/DDBJ whole genome shotgun (WGS) entry which is preliminary data.</text>
</comment>
<organism evidence="1 2">
    <name type="scientific">Alteromonas salexigens</name>
    <dbReference type="NCBI Taxonomy" id="2982530"/>
    <lineage>
        <taxon>Bacteria</taxon>
        <taxon>Pseudomonadati</taxon>
        <taxon>Pseudomonadota</taxon>
        <taxon>Gammaproteobacteria</taxon>
        <taxon>Alteromonadales</taxon>
        <taxon>Alteromonadaceae</taxon>
        <taxon>Alteromonas/Salinimonas group</taxon>
        <taxon>Alteromonas</taxon>
    </lineage>
</organism>
<proteinExistence type="predicted"/>
<keyword evidence="2" id="KW-1185">Reference proteome</keyword>
<accession>A0ABT2VT62</accession>
<evidence type="ECO:0000313" key="1">
    <source>
        <dbReference type="EMBL" id="MCU7555431.1"/>
    </source>
</evidence>
<dbReference type="EMBL" id="JAOTJC010000011">
    <property type="protein sequence ID" value="MCU7555431.1"/>
    <property type="molecule type" value="Genomic_DNA"/>
</dbReference>
<name>A0ABT2VT62_9ALTE</name>
<dbReference type="InterPro" id="IPR011978">
    <property type="entry name" value="YgfB-like"/>
</dbReference>
<evidence type="ECO:0000313" key="2">
    <source>
        <dbReference type="Proteomes" id="UP001209257"/>
    </source>
</evidence>
<dbReference type="Pfam" id="PF03695">
    <property type="entry name" value="UPF0149"/>
    <property type="match status" value="1"/>
</dbReference>